<protein>
    <submittedName>
        <fullName evidence="1">Uncharacterized protein</fullName>
    </submittedName>
</protein>
<proteinExistence type="predicted"/>
<dbReference type="STRING" id="1802694.A2918_00700"/>
<dbReference type="EMBL" id="MGKI01000001">
    <property type="protein sequence ID" value="OGN23577.1"/>
    <property type="molecule type" value="Genomic_DNA"/>
</dbReference>
<dbReference type="AlphaFoldDB" id="A0A1F8GDX2"/>
<organism evidence="1 2">
    <name type="scientific">Candidatus Yanofskybacteria bacterium RIFCSPLOWO2_01_FULL_42_49</name>
    <dbReference type="NCBI Taxonomy" id="1802694"/>
    <lineage>
        <taxon>Bacteria</taxon>
        <taxon>Candidatus Yanofskyibacteriota</taxon>
    </lineage>
</organism>
<evidence type="ECO:0000313" key="2">
    <source>
        <dbReference type="Proteomes" id="UP000178227"/>
    </source>
</evidence>
<reference evidence="1 2" key="1">
    <citation type="journal article" date="2016" name="Nat. Commun.">
        <title>Thousands of microbial genomes shed light on interconnected biogeochemical processes in an aquifer system.</title>
        <authorList>
            <person name="Anantharaman K."/>
            <person name="Brown C.T."/>
            <person name="Hug L.A."/>
            <person name="Sharon I."/>
            <person name="Castelle C.J."/>
            <person name="Probst A.J."/>
            <person name="Thomas B.C."/>
            <person name="Singh A."/>
            <person name="Wilkins M.J."/>
            <person name="Karaoz U."/>
            <person name="Brodie E.L."/>
            <person name="Williams K.H."/>
            <person name="Hubbard S.S."/>
            <person name="Banfield J.F."/>
        </authorList>
    </citation>
    <scope>NUCLEOTIDE SEQUENCE [LARGE SCALE GENOMIC DNA]</scope>
</reference>
<evidence type="ECO:0000313" key="1">
    <source>
        <dbReference type="EMBL" id="OGN23577.1"/>
    </source>
</evidence>
<comment type="caution">
    <text evidence="1">The sequence shown here is derived from an EMBL/GenBank/DDBJ whole genome shotgun (WGS) entry which is preliminary data.</text>
</comment>
<gene>
    <name evidence="1" type="ORF">A2918_00700</name>
</gene>
<accession>A0A1F8GDX2</accession>
<dbReference type="Proteomes" id="UP000178227">
    <property type="component" value="Unassembled WGS sequence"/>
</dbReference>
<name>A0A1F8GDX2_9BACT</name>
<sequence>MITEFGSSTKGGQVVTARCEDKKKKTAGRLRPCFDNGPCFVEGHKPTPEDPVYDGVLLGNLRAGDLIRVKTALSGGIGLIIDMKLVNPLAAAVEITRVTQRTGFYYKNIGRKGIGVEYPVVVLRCSRLPEMAPIDGWLGLSCMLNLSGGTTILQPIKTILINGATLFPQLNTTCH</sequence>